<evidence type="ECO:0000313" key="1">
    <source>
        <dbReference type="EMBL" id="KAF2467330.1"/>
    </source>
</evidence>
<organism evidence="1 2">
    <name type="scientific">Lindgomyces ingoldianus</name>
    <dbReference type="NCBI Taxonomy" id="673940"/>
    <lineage>
        <taxon>Eukaryota</taxon>
        <taxon>Fungi</taxon>
        <taxon>Dikarya</taxon>
        <taxon>Ascomycota</taxon>
        <taxon>Pezizomycotina</taxon>
        <taxon>Dothideomycetes</taxon>
        <taxon>Pleosporomycetidae</taxon>
        <taxon>Pleosporales</taxon>
        <taxon>Lindgomycetaceae</taxon>
        <taxon>Lindgomyces</taxon>
    </lineage>
</organism>
<gene>
    <name evidence="1" type="ORF">BDR25DRAFT_70766</name>
</gene>
<keyword evidence="2" id="KW-1185">Reference proteome</keyword>
<reference evidence="1" key="1">
    <citation type="journal article" date="2020" name="Stud. Mycol.">
        <title>101 Dothideomycetes genomes: a test case for predicting lifestyles and emergence of pathogens.</title>
        <authorList>
            <person name="Haridas S."/>
            <person name="Albert R."/>
            <person name="Binder M."/>
            <person name="Bloem J."/>
            <person name="Labutti K."/>
            <person name="Salamov A."/>
            <person name="Andreopoulos B."/>
            <person name="Baker S."/>
            <person name="Barry K."/>
            <person name="Bills G."/>
            <person name="Bluhm B."/>
            <person name="Cannon C."/>
            <person name="Castanera R."/>
            <person name="Culley D."/>
            <person name="Daum C."/>
            <person name="Ezra D."/>
            <person name="Gonzalez J."/>
            <person name="Henrissat B."/>
            <person name="Kuo A."/>
            <person name="Liang C."/>
            <person name="Lipzen A."/>
            <person name="Lutzoni F."/>
            <person name="Magnuson J."/>
            <person name="Mondo S."/>
            <person name="Nolan M."/>
            <person name="Ohm R."/>
            <person name="Pangilinan J."/>
            <person name="Park H.-J."/>
            <person name="Ramirez L."/>
            <person name="Alfaro M."/>
            <person name="Sun H."/>
            <person name="Tritt A."/>
            <person name="Yoshinaga Y."/>
            <person name="Zwiers L.-H."/>
            <person name="Turgeon B."/>
            <person name="Goodwin S."/>
            <person name="Spatafora J."/>
            <person name="Crous P."/>
            <person name="Grigoriev I."/>
        </authorList>
    </citation>
    <scope>NUCLEOTIDE SEQUENCE</scope>
    <source>
        <strain evidence="1">ATCC 200398</strain>
    </source>
</reference>
<evidence type="ECO:0000313" key="2">
    <source>
        <dbReference type="Proteomes" id="UP000799755"/>
    </source>
</evidence>
<dbReference type="Proteomes" id="UP000799755">
    <property type="component" value="Unassembled WGS sequence"/>
</dbReference>
<accession>A0ACB6QMI7</accession>
<sequence length="242" mass="26004">MATNIPGMGPLYRYSGIWLTKGRRDSEGRHRGRISIDVTCPLGGLAAVLIIPCAAALLNGQSWAASARAITGVVSTSAGVSLVPLQSEPGYDVLRWVVRALWVSTYCAFLTCSYMSITRNRHLYLFCSLLLAAHFIAGFVGNTTNATEGIQMFGPLAATVCAVLVYIPFRYHSSSNEAVRLGRLRQGSGEGVQHRWSNSRDLDVRGNDGDLGVRGNDRDLGVRGNDGDLGVRAMNGIFGVVV</sequence>
<protein>
    <submittedName>
        <fullName evidence="1">Uncharacterized protein</fullName>
    </submittedName>
</protein>
<comment type="caution">
    <text evidence="1">The sequence shown here is derived from an EMBL/GenBank/DDBJ whole genome shotgun (WGS) entry which is preliminary data.</text>
</comment>
<dbReference type="EMBL" id="MU003521">
    <property type="protein sequence ID" value="KAF2467330.1"/>
    <property type="molecule type" value="Genomic_DNA"/>
</dbReference>
<name>A0ACB6QMI7_9PLEO</name>
<proteinExistence type="predicted"/>